<dbReference type="GO" id="GO:0003723">
    <property type="term" value="F:RNA binding"/>
    <property type="evidence" value="ECO:0007669"/>
    <property type="project" value="InterPro"/>
</dbReference>
<name>A0A117LGE6_9CHLR</name>
<dbReference type="PANTHER" id="PTHR43191:SF2">
    <property type="entry name" value="RRNA METHYLTRANSFERASE 3, MITOCHONDRIAL"/>
    <property type="match status" value="1"/>
</dbReference>
<organism evidence="4 5">
    <name type="scientific">Anaerolinea thermophila</name>
    <dbReference type="NCBI Taxonomy" id="167964"/>
    <lineage>
        <taxon>Bacteria</taxon>
        <taxon>Bacillati</taxon>
        <taxon>Chloroflexota</taxon>
        <taxon>Anaerolineae</taxon>
        <taxon>Anaerolineales</taxon>
        <taxon>Anaerolineaceae</taxon>
        <taxon>Anaerolinea</taxon>
    </lineage>
</organism>
<feature type="non-terminal residue" evidence="4">
    <location>
        <position position="1"/>
    </location>
</feature>
<dbReference type="GO" id="GO:0032259">
    <property type="term" value="P:methylation"/>
    <property type="evidence" value="ECO:0007669"/>
    <property type="project" value="UniProtKB-KW"/>
</dbReference>
<gene>
    <name evidence="4" type="ORF">XD73_1377</name>
</gene>
<evidence type="ECO:0000259" key="3">
    <source>
        <dbReference type="Pfam" id="PF00588"/>
    </source>
</evidence>
<reference evidence="4 5" key="1">
    <citation type="journal article" date="2015" name="MBio">
        <title>Genome-Resolved Metagenomic Analysis Reveals Roles for Candidate Phyla and Other Microbial Community Members in Biogeochemical Transformations in Oil Reservoirs.</title>
        <authorList>
            <person name="Hu P."/>
            <person name="Tom L."/>
            <person name="Singh A."/>
            <person name="Thomas B.C."/>
            <person name="Baker B.J."/>
            <person name="Piceno Y.M."/>
            <person name="Andersen G.L."/>
            <person name="Banfield J.F."/>
        </authorList>
    </citation>
    <scope>NUCLEOTIDE SEQUENCE [LARGE SCALE GENOMIC DNA]</scope>
    <source>
        <strain evidence="4">46_16</strain>
    </source>
</reference>
<dbReference type="GO" id="GO:0006396">
    <property type="term" value="P:RNA processing"/>
    <property type="evidence" value="ECO:0007669"/>
    <property type="project" value="InterPro"/>
</dbReference>
<feature type="domain" description="tRNA/rRNA methyltransferase SpoU type" evidence="3">
    <location>
        <begin position="17"/>
        <end position="154"/>
    </location>
</feature>
<dbReference type="InterPro" id="IPR029028">
    <property type="entry name" value="Alpha/beta_knot_MTases"/>
</dbReference>
<accession>A0A117LGE6</accession>
<evidence type="ECO:0000313" key="5">
    <source>
        <dbReference type="Proteomes" id="UP000064249"/>
    </source>
</evidence>
<dbReference type="PANTHER" id="PTHR43191">
    <property type="entry name" value="RRNA METHYLTRANSFERASE 3"/>
    <property type="match status" value="1"/>
</dbReference>
<comment type="caution">
    <text evidence="4">The sequence shown here is derived from an EMBL/GenBank/DDBJ whole genome shotgun (WGS) entry which is preliminary data.</text>
</comment>
<dbReference type="AlphaFoldDB" id="A0A117LGE6"/>
<dbReference type="PATRIC" id="fig|167964.4.peg.1"/>
<dbReference type="InterPro" id="IPR051259">
    <property type="entry name" value="rRNA_Methyltransferase"/>
</dbReference>
<proteinExistence type="predicted"/>
<dbReference type="Pfam" id="PF00588">
    <property type="entry name" value="SpoU_methylase"/>
    <property type="match status" value="1"/>
</dbReference>
<dbReference type="InterPro" id="IPR001537">
    <property type="entry name" value="SpoU_MeTrfase"/>
</dbReference>
<dbReference type="EMBL" id="LGFU01000166">
    <property type="protein sequence ID" value="KUK45747.1"/>
    <property type="molecule type" value="Genomic_DNA"/>
</dbReference>
<evidence type="ECO:0000256" key="2">
    <source>
        <dbReference type="ARBA" id="ARBA00022679"/>
    </source>
</evidence>
<evidence type="ECO:0000256" key="1">
    <source>
        <dbReference type="ARBA" id="ARBA00022603"/>
    </source>
</evidence>
<protein>
    <submittedName>
        <fullName evidence="4">Putative RNA methyltransferase</fullName>
    </submittedName>
</protein>
<dbReference type="Gene3D" id="3.40.1280.10">
    <property type="match status" value="1"/>
</dbReference>
<dbReference type="CDD" id="cd18095">
    <property type="entry name" value="SpoU-like_rRNA-MTase"/>
    <property type="match status" value="1"/>
</dbReference>
<sequence>LLVLPFSDLVLPTKPDLLMVLDEIKDPGNFGTILRSAVAFGLQGILYTPGSVDPYSPKVVRSGMGAHFRIPLVQADPDEIVTLTAGTTLYLAEVQQGIPCWQADLSKPVTFIIGNEAHGVSQAMRNLSHKNLLIPMPGDMESLNAAMSANILLYEAARQRNA</sequence>
<dbReference type="Proteomes" id="UP000064249">
    <property type="component" value="Unassembled WGS sequence"/>
</dbReference>
<dbReference type="SUPFAM" id="SSF75217">
    <property type="entry name" value="alpha/beta knot"/>
    <property type="match status" value="1"/>
</dbReference>
<keyword evidence="1 4" id="KW-0489">Methyltransferase</keyword>
<evidence type="ECO:0000313" key="4">
    <source>
        <dbReference type="EMBL" id="KUK45747.1"/>
    </source>
</evidence>
<keyword evidence="2 4" id="KW-0808">Transferase</keyword>
<dbReference type="InterPro" id="IPR029026">
    <property type="entry name" value="tRNA_m1G_MTases_N"/>
</dbReference>
<dbReference type="GO" id="GO:0008173">
    <property type="term" value="F:RNA methyltransferase activity"/>
    <property type="evidence" value="ECO:0007669"/>
    <property type="project" value="InterPro"/>
</dbReference>